<keyword evidence="1" id="KW-1133">Transmembrane helix</keyword>
<keyword evidence="1" id="KW-0472">Membrane</keyword>
<keyword evidence="1" id="KW-0812">Transmembrane</keyword>
<accession>M0BZY5</accession>
<dbReference type="Proteomes" id="UP000011615">
    <property type="component" value="Unassembled WGS sequence"/>
</dbReference>
<dbReference type="RefSeq" id="WP_008015226.1">
    <property type="nucleotide sequence ID" value="NZ_AOIT01000086.1"/>
</dbReference>
<feature type="transmembrane region" description="Helical" evidence="1">
    <location>
        <begin position="316"/>
        <end position="337"/>
    </location>
</feature>
<feature type="transmembrane region" description="Helical" evidence="1">
    <location>
        <begin position="197"/>
        <end position="217"/>
    </location>
</feature>
<organism evidence="2 3">
    <name type="scientific">Natrinema limicola JCM 13563</name>
    <dbReference type="NCBI Taxonomy" id="1230457"/>
    <lineage>
        <taxon>Archaea</taxon>
        <taxon>Methanobacteriati</taxon>
        <taxon>Methanobacteriota</taxon>
        <taxon>Stenosarchaea group</taxon>
        <taxon>Halobacteria</taxon>
        <taxon>Halobacteriales</taxon>
        <taxon>Natrialbaceae</taxon>
        <taxon>Natrinema</taxon>
    </lineage>
</organism>
<proteinExistence type="predicted"/>
<keyword evidence="3" id="KW-1185">Reference proteome</keyword>
<feature type="transmembrane region" description="Helical" evidence="1">
    <location>
        <begin position="38"/>
        <end position="55"/>
    </location>
</feature>
<dbReference type="PATRIC" id="fig|1230457.4.peg.3425"/>
<name>M0BZY5_9EURY</name>
<feature type="transmembrane region" description="Helical" evidence="1">
    <location>
        <begin position="349"/>
        <end position="367"/>
    </location>
</feature>
<evidence type="ECO:0000313" key="2">
    <source>
        <dbReference type="EMBL" id="ELZ15983.1"/>
    </source>
</evidence>
<evidence type="ECO:0000256" key="1">
    <source>
        <dbReference type="SAM" id="Phobius"/>
    </source>
</evidence>
<reference evidence="2 3" key="1">
    <citation type="journal article" date="2014" name="PLoS Genet.">
        <title>Phylogenetically driven sequencing of extremely halophilic archaea reveals strategies for static and dynamic osmo-response.</title>
        <authorList>
            <person name="Becker E.A."/>
            <person name="Seitzer P.M."/>
            <person name="Tritt A."/>
            <person name="Larsen D."/>
            <person name="Krusor M."/>
            <person name="Yao A.I."/>
            <person name="Wu D."/>
            <person name="Madern D."/>
            <person name="Eisen J.A."/>
            <person name="Darling A.E."/>
            <person name="Facciotti M.T."/>
        </authorList>
    </citation>
    <scope>NUCLEOTIDE SEQUENCE [LARGE SCALE GENOMIC DNA]</scope>
    <source>
        <strain evidence="2 3">JCM 13563</strain>
    </source>
</reference>
<protein>
    <submittedName>
        <fullName evidence="2">Uncharacterized protein</fullName>
    </submittedName>
</protein>
<gene>
    <name evidence="2" type="ORF">C476_17247</name>
</gene>
<evidence type="ECO:0000313" key="3">
    <source>
        <dbReference type="Proteomes" id="UP000011615"/>
    </source>
</evidence>
<sequence>MRIPQLTLYDFLADFLPGAVALGLFGSLLWLAGFFEPPIITSTGIVLVVTSYPVGRSIHAATGQIEIKKLRERTFDKFVFTLESTRSSADLLEPDMAIVKKPSVRKRLNPESDCDCEISNKRCLNDWIDEQVMEAFTESDDNESTDGIPQSVAAISTADIQWAEMSYGQLQRFGFSELFDASTLYHRYNILNTFYRNLWLVSAYFSILFFTVGLVDILAPAPLWIRLSIIATGILTVFGAIVFQPLLWGVSAAFTWGLILVLNSMSVFLTLPDWTPFSVVETAVWLVILLLLGIVGYSTCWSENHNTPSITSLPPWYLLLGLLVCLTVFVFPIGLLFNQMPQSRGLDTMLFGSISLILFVLAVLFDVRRIQFKDRQVRAFINDLYRQQQASGDQD</sequence>
<dbReference type="OrthoDB" id="351392at2157"/>
<comment type="caution">
    <text evidence="2">The sequence shown here is derived from an EMBL/GenBank/DDBJ whole genome shotgun (WGS) entry which is preliminary data.</text>
</comment>
<feature type="transmembrane region" description="Helical" evidence="1">
    <location>
        <begin position="283"/>
        <end position="304"/>
    </location>
</feature>
<dbReference type="EMBL" id="AOIT01000086">
    <property type="protein sequence ID" value="ELZ15983.1"/>
    <property type="molecule type" value="Genomic_DNA"/>
</dbReference>
<feature type="transmembrane region" description="Helical" evidence="1">
    <location>
        <begin position="250"/>
        <end position="271"/>
    </location>
</feature>
<dbReference type="AlphaFoldDB" id="M0BZY5"/>
<feature type="transmembrane region" description="Helical" evidence="1">
    <location>
        <begin position="223"/>
        <end position="243"/>
    </location>
</feature>
<feature type="transmembrane region" description="Helical" evidence="1">
    <location>
        <begin position="12"/>
        <end position="32"/>
    </location>
</feature>